<dbReference type="STRING" id="82374.NZ47_01500"/>
<evidence type="ECO:0000256" key="2">
    <source>
        <dbReference type="SAM" id="SignalP"/>
    </source>
</evidence>
<dbReference type="RefSeq" id="WP_039205931.1">
    <property type="nucleotide sequence ID" value="NZ_JSCE01000024.1"/>
</dbReference>
<evidence type="ECO:0000313" key="4">
    <source>
        <dbReference type="Proteomes" id="UP000030993"/>
    </source>
</evidence>
<feature type="compositionally biased region" description="Polar residues" evidence="1">
    <location>
        <begin position="152"/>
        <end position="165"/>
    </location>
</feature>
<protein>
    <submittedName>
        <fullName evidence="3">Uncharacterized protein</fullName>
    </submittedName>
</protein>
<feature type="signal peptide" evidence="2">
    <location>
        <begin position="1"/>
        <end position="29"/>
    </location>
</feature>
<sequence>MFKHHISAGIASLLLCSGMIFGLPGVADAATTVNIDRDDVAYHREMENKSTNYDFQYEPQYGVRVGYIVTGDDQALLDNETMGYIRRVLHTKFPGTRYPVQRIENVGGHFHQGRRNTGDTFILTEAHDVLSKEFEKLEELYHIKHTSHTDNRSSNGPENISDSYGDNSGIHGNSYDFSGHLSTLPKEDYVQFVRELEEEGMAGYDYLLMFNFKALRSDVKTKLFGKSRQTDFRLSVRAIDVSTGRYIDRGEYRSRGYSGGVGLSLPILGYLGSGPSWRRAMRRAIVDSMIESFDHMPIGKYSVCDNPYCTRRQDEIRMEKVFGKNYRHCVKHCNDKTFCGDHMVDYQIDADLPAGYVHNEKDPLYTRE</sequence>
<accession>A0A0B2JXE4</accession>
<feature type="chain" id="PRO_5002090586" evidence="2">
    <location>
        <begin position="30"/>
        <end position="368"/>
    </location>
</feature>
<keyword evidence="4" id="KW-1185">Reference proteome</keyword>
<evidence type="ECO:0000256" key="1">
    <source>
        <dbReference type="SAM" id="MobiDB-lite"/>
    </source>
</evidence>
<gene>
    <name evidence="3" type="ORF">NZ47_01500</name>
</gene>
<organism evidence="3 4">
    <name type="scientific">Anaerovibrio lipolyticus</name>
    <dbReference type="NCBI Taxonomy" id="82374"/>
    <lineage>
        <taxon>Bacteria</taxon>
        <taxon>Bacillati</taxon>
        <taxon>Bacillota</taxon>
        <taxon>Negativicutes</taxon>
        <taxon>Selenomonadales</taxon>
        <taxon>Selenomonadaceae</taxon>
        <taxon>Anaerovibrio</taxon>
    </lineage>
</organism>
<keyword evidence="2" id="KW-0732">Signal</keyword>
<dbReference type="AlphaFoldDB" id="A0A0B2JXE4"/>
<proteinExistence type="predicted"/>
<name>A0A0B2JXE4_9FIRM</name>
<dbReference type="EMBL" id="JSCE01000024">
    <property type="protein sequence ID" value="KHM53000.1"/>
    <property type="molecule type" value="Genomic_DNA"/>
</dbReference>
<reference evidence="3 4" key="1">
    <citation type="journal article" date="2013" name="PLoS ONE">
        <title>Identification and characterization of three novel lipases belonging to families II and V from Anaerovibrio lipolyticus 5ST.</title>
        <authorList>
            <person name="Prive F."/>
            <person name="Kaderbhai N.N."/>
            <person name="Girdwood S."/>
            <person name="Worgan H.J."/>
            <person name="Pinloche E."/>
            <person name="Scollan N.D."/>
            <person name="Huws S.A."/>
            <person name="Newbold C.J."/>
        </authorList>
    </citation>
    <scope>NUCLEOTIDE SEQUENCE [LARGE SCALE GENOMIC DNA]</scope>
    <source>
        <strain evidence="3 4">5S</strain>
    </source>
</reference>
<evidence type="ECO:0000313" key="3">
    <source>
        <dbReference type="EMBL" id="KHM53000.1"/>
    </source>
</evidence>
<dbReference type="Proteomes" id="UP000030993">
    <property type="component" value="Unassembled WGS sequence"/>
</dbReference>
<feature type="region of interest" description="Disordered" evidence="1">
    <location>
        <begin position="145"/>
        <end position="165"/>
    </location>
</feature>
<comment type="caution">
    <text evidence="3">The sequence shown here is derived from an EMBL/GenBank/DDBJ whole genome shotgun (WGS) entry which is preliminary data.</text>
</comment>